<reference evidence="4" key="2">
    <citation type="journal article" date="2021" name="PeerJ">
        <title>Extensive microbial diversity within the chicken gut microbiome revealed by metagenomics and culture.</title>
        <authorList>
            <person name="Gilroy R."/>
            <person name="Ravi A."/>
            <person name="Getino M."/>
            <person name="Pursley I."/>
            <person name="Horton D.L."/>
            <person name="Alikhan N.F."/>
            <person name="Baker D."/>
            <person name="Gharbi K."/>
            <person name="Hall N."/>
            <person name="Watson M."/>
            <person name="Adriaenssens E.M."/>
            <person name="Foster-Nyarko E."/>
            <person name="Jarju S."/>
            <person name="Secka A."/>
            <person name="Antonio M."/>
            <person name="Oren A."/>
            <person name="Chaudhuri R.R."/>
            <person name="La Ragione R."/>
            <person name="Hildebrand F."/>
            <person name="Pallen M.J."/>
        </authorList>
    </citation>
    <scope>NUCLEOTIDE SEQUENCE</scope>
    <source>
        <strain evidence="4">ChiSjej1B19-3389</strain>
    </source>
</reference>
<dbReference type="InterPro" id="IPR017853">
    <property type="entry name" value="GH"/>
</dbReference>
<gene>
    <name evidence="4" type="ORF">IAD32_03495</name>
</gene>
<proteinExistence type="predicted"/>
<dbReference type="CDD" id="cd14256">
    <property type="entry name" value="Dockerin_I"/>
    <property type="match status" value="1"/>
</dbReference>
<feature type="domain" description="Dockerin" evidence="3">
    <location>
        <begin position="987"/>
        <end position="1055"/>
    </location>
</feature>
<feature type="compositionally biased region" description="Pro residues" evidence="1">
    <location>
        <begin position="1076"/>
        <end position="1088"/>
    </location>
</feature>
<dbReference type="PROSITE" id="PS51766">
    <property type="entry name" value="DOCKERIN"/>
    <property type="match status" value="1"/>
</dbReference>
<dbReference type="PANTHER" id="PTHR10357:SF209">
    <property type="entry name" value="PERIPLASMIC ALPHA-AMYLASE"/>
    <property type="match status" value="1"/>
</dbReference>
<dbReference type="Proteomes" id="UP000886787">
    <property type="component" value="Unassembled WGS sequence"/>
</dbReference>
<dbReference type="Gene3D" id="1.10.1330.10">
    <property type="entry name" value="Dockerin domain"/>
    <property type="match status" value="1"/>
</dbReference>
<dbReference type="Gene3D" id="3.20.20.80">
    <property type="entry name" value="Glycosidases"/>
    <property type="match status" value="2"/>
</dbReference>
<dbReference type="InterPro" id="IPR016134">
    <property type="entry name" value="Dockerin_dom"/>
</dbReference>
<keyword evidence="2" id="KW-0732">Signal</keyword>
<dbReference type="InterPro" id="IPR013780">
    <property type="entry name" value="Glyco_hydro_b"/>
</dbReference>
<protein>
    <submittedName>
        <fullName evidence="4">Starch-binding protein</fullName>
    </submittedName>
</protein>
<dbReference type="Pfam" id="PF00404">
    <property type="entry name" value="Dockerin_1"/>
    <property type="match status" value="1"/>
</dbReference>
<feature type="compositionally biased region" description="Low complexity" evidence="1">
    <location>
        <begin position="1061"/>
        <end position="1075"/>
    </location>
</feature>
<dbReference type="PROSITE" id="PS00018">
    <property type="entry name" value="EF_HAND_1"/>
    <property type="match status" value="1"/>
</dbReference>
<dbReference type="Gene3D" id="2.60.40.10">
    <property type="entry name" value="Immunoglobulins"/>
    <property type="match status" value="4"/>
</dbReference>
<feature type="chain" id="PRO_5039556456" evidence="2">
    <location>
        <begin position="37"/>
        <end position="1271"/>
    </location>
</feature>
<feature type="region of interest" description="Disordered" evidence="1">
    <location>
        <begin position="1061"/>
        <end position="1088"/>
    </location>
</feature>
<dbReference type="Gene3D" id="2.60.40.1180">
    <property type="entry name" value="Golgi alpha-mannosidase II"/>
    <property type="match status" value="1"/>
</dbReference>
<dbReference type="EMBL" id="DVFW01000020">
    <property type="protein sequence ID" value="HIQ80331.1"/>
    <property type="molecule type" value="Genomic_DNA"/>
</dbReference>
<evidence type="ECO:0000259" key="3">
    <source>
        <dbReference type="PROSITE" id="PS51766"/>
    </source>
</evidence>
<sequence>MYVKASCGKRLLAVLLVLTLVLGSVFCTAMSAQAYAQEEEAASAQNNGGATFSWDNATVYFLLTDRFYNGNEANDHSYGRGLDQNGNVVSGVDPSATFHGGDFAGITQKIEEGYFTDLGVNAIWLSAPYEQIHGYVVGGDSNPSFPHYAYHGYYAMDYTQTDANFGTAEEFQTLVDTAHAHGIRIIMDIVLNHSGYNTIQDMAEYNFGTLKNGWESYYYSHQNVNNTTYHSYIDYDSDAQAWGRWWGDDWVRAGLAGYGGSGSGEVQGSLSGLPDFKTESAKSVSVPMFLQEKWREEGRYNTEMQKLDDYFSSTGKSRTVTNYLAFWLSEWVRQYGVDGFRCDTAKHVEMASWANLKEECVKALREWKANNPDKALDDLDFWMTGEVWDHGVSKDQYYTEGKFDSIINFSTQGGGLLARGNVGNIYDYYANAINNDPEFNVLSYVSSHDTVIATGDKIHLGSAFLLLPGAVQIYYGDESDRPVMSNYQTNGDHEVRGDMNWNSMNTATLEHWQTVGRFRNNHISVGGGANTALASTSGYGFARTYDKNGISDRIAAVIDANTNTDVTLTVASIWEDGQELVNAYDGSSATVQNGKITFNSGKNGTILLEEPDGKPIISLDGESSFTGTQDVTVTLKEADYAVASVDGANKIKVYDGSTITIGETAYPGDTVKVTITAQNAIGTTTKTFSFTKRDPNQSAPADHAIVHVQQPEGYSGNPLSLYLWQDNGGTVTEPLGAWPGTKLTEGTLEDGWYTFELSNIKDGYSLIVNASGQPQSGDVSGLSGEVWIEVEATSTSITASRLVEDPEDSTPLGKLKKEAREVKNLMAEEFTSATISPVLQLVAEADIIIAKGENATESEITQKLSQLQAAKEALRLKAPYTDKVQNGATTISGSAACESVVTVTSGGKTYTAQADMFTGKWSVVVAAVTNADAVTVSCTKGDYISATVKANESTVDPPIIYPTDPTPTDPEPTEPSDTSEPTQPAYGTYIIGDVDGNGDVELNDVLIIQNYMAFKRALNAQEFACADVDENGKVELVDVLEIQKYLAKMQTSCDIGKVVTADSPTDPATTVTDPQPTAPQPTQPMPTDPDIPQGKTVYLNNAENWNTPYAYYWNQATDQGEVVWPGVAMEQVEGSVYRVTVPDDCDRIIFSNNGTPQTDDLSIPNGTQIYNNQTGAWSVYGGQTEETGGNTIYVQNNKGWGSVYAHYWEENDVPTTWPGRQMTDCGDGRYSLVIPKKYTNIVFSDNGGAQTGDLKIPGDQACFDLNSNSWK</sequence>
<reference evidence="4" key="1">
    <citation type="submission" date="2020-10" db="EMBL/GenBank/DDBJ databases">
        <authorList>
            <person name="Gilroy R."/>
        </authorList>
    </citation>
    <scope>NUCLEOTIDE SEQUENCE</scope>
    <source>
        <strain evidence="4">ChiSjej1B19-3389</strain>
    </source>
</reference>
<dbReference type="AlphaFoldDB" id="A0A9D1CU34"/>
<dbReference type="InterPro" id="IPR013783">
    <property type="entry name" value="Ig-like_fold"/>
</dbReference>
<evidence type="ECO:0000256" key="1">
    <source>
        <dbReference type="SAM" id="MobiDB-lite"/>
    </source>
</evidence>
<dbReference type="InterPro" id="IPR018247">
    <property type="entry name" value="EF_Hand_1_Ca_BS"/>
</dbReference>
<dbReference type="InterPro" id="IPR031965">
    <property type="entry name" value="CBM26"/>
</dbReference>
<dbReference type="PANTHER" id="PTHR10357">
    <property type="entry name" value="ALPHA-AMYLASE FAMILY MEMBER"/>
    <property type="match status" value="1"/>
</dbReference>
<dbReference type="GO" id="GO:0004553">
    <property type="term" value="F:hydrolase activity, hydrolyzing O-glycosyl compounds"/>
    <property type="evidence" value="ECO:0007669"/>
    <property type="project" value="InterPro"/>
</dbReference>
<organism evidence="4 5">
    <name type="scientific">Candidatus Scatavimonas merdigallinarum</name>
    <dbReference type="NCBI Taxonomy" id="2840914"/>
    <lineage>
        <taxon>Bacteria</taxon>
        <taxon>Bacillati</taxon>
        <taxon>Bacillota</taxon>
        <taxon>Clostridia</taxon>
        <taxon>Eubacteriales</taxon>
        <taxon>Oscillospiraceae</taxon>
        <taxon>Oscillospiraceae incertae sedis</taxon>
        <taxon>Candidatus Scatavimonas</taxon>
    </lineage>
</organism>
<dbReference type="SMART" id="SM00642">
    <property type="entry name" value="Aamy"/>
    <property type="match status" value="1"/>
</dbReference>
<evidence type="ECO:0000313" key="5">
    <source>
        <dbReference type="Proteomes" id="UP000886787"/>
    </source>
</evidence>
<accession>A0A9D1CU34</accession>
<dbReference type="Pfam" id="PF16738">
    <property type="entry name" value="CBM26"/>
    <property type="match status" value="3"/>
</dbReference>
<dbReference type="InterPro" id="IPR002105">
    <property type="entry name" value="Dockerin_1_rpt"/>
</dbReference>
<dbReference type="GO" id="GO:0000272">
    <property type="term" value="P:polysaccharide catabolic process"/>
    <property type="evidence" value="ECO:0007669"/>
    <property type="project" value="InterPro"/>
</dbReference>
<dbReference type="InterPro" id="IPR006047">
    <property type="entry name" value="GH13_cat_dom"/>
</dbReference>
<dbReference type="SUPFAM" id="SSF63446">
    <property type="entry name" value="Type I dockerin domain"/>
    <property type="match status" value="1"/>
</dbReference>
<dbReference type="SUPFAM" id="SSF51445">
    <property type="entry name" value="(Trans)glycosidases"/>
    <property type="match status" value="1"/>
</dbReference>
<dbReference type="InterPro" id="IPR036439">
    <property type="entry name" value="Dockerin_dom_sf"/>
</dbReference>
<comment type="caution">
    <text evidence="4">The sequence shown here is derived from an EMBL/GenBank/DDBJ whole genome shotgun (WGS) entry which is preliminary data.</text>
</comment>
<feature type="region of interest" description="Disordered" evidence="1">
    <location>
        <begin position="955"/>
        <end position="984"/>
    </location>
</feature>
<evidence type="ECO:0000313" key="4">
    <source>
        <dbReference type="EMBL" id="HIQ80331.1"/>
    </source>
</evidence>
<name>A0A9D1CU34_9FIRM</name>
<dbReference type="Pfam" id="PF00128">
    <property type="entry name" value="Alpha-amylase"/>
    <property type="match status" value="1"/>
</dbReference>
<evidence type="ECO:0000256" key="2">
    <source>
        <dbReference type="SAM" id="SignalP"/>
    </source>
</evidence>
<feature type="signal peptide" evidence="2">
    <location>
        <begin position="1"/>
        <end position="36"/>
    </location>
</feature>